<dbReference type="Gene3D" id="1.10.101.10">
    <property type="entry name" value="PGBD-like superfamily/PGBD"/>
    <property type="match status" value="1"/>
</dbReference>
<dbReference type="EMBL" id="BOQN01000132">
    <property type="protein sequence ID" value="GIM96966.1"/>
    <property type="molecule type" value="Genomic_DNA"/>
</dbReference>
<reference evidence="2 3" key="1">
    <citation type="submission" date="2021-03" db="EMBL/GenBank/DDBJ databases">
        <title>Whole genome shotgun sequence of Actinoplanes toevensis NBRC 105298.</title>
        <authorList>
            <person name="Komaki H."/>
            <person name="Tamura T."/>
        </authorList>
    </citation>
    <scope>NUCLEOTIDE SEQUENCE [LARGE SCALE GENOMIC DNA]</scope>
    <source>
        <strain evidence="2 3">NBRC 105298</strain>
    </source>
</reference>
<evidence type="ECO:0000313" key="2">
    <source>
        <dbReference type="EMBL" id="GIM96966.1"/>
    </source>
</evidence>
<dbReference type="Proteomes" id="UP000677082">
    <property type="component" value="Unassembled WGS sequence"/>
</dbReference>
<sequence length="351" mass="35916">MSTRRTAGIVAGVVAVGAVATAVTVFNLPDPSGNSAGASDHTTPSTAEIARETLVDRETHDGTLGHGLTSTLAAKSGGTVTWLPAAGAVIKRGQTLYKIDNKPVVLLYGTLPSYRTLAPGIKGTDVKQFEKNLWALGYRGFTVDSTYSSATADAVEEWQDDLGLSETGRVETGQIGYAATAIRVDSVTAENGSAAMNGTELLKYAGTALVATVKLTMASQRLAQKGAAVQVEMPDGKKVNGKIIKLGTAVQEGQGDQPDTTLLEVTIGFSGAPAGLDEASVTVHFTSSERKNVLTVPVAALLALAEGGYGVQVVDGTTTRIVAVETGLFADGKVEVTGAGLEAGVQVGVPA</sequence>
<keyword evidence="3" id="KW-1185">Reference proteome</keyword>
<dbReference type="GO" id="GO:1990281">
    <property type="term" value="C:efflux pump complex"/>
    <property type="evidence" value="ECO:0007669"/>
    <property type="project" value="TreeGrafter"/>
</dbReference>
<accession>A0A919WB56</accession>
<dbReference type="GO" id="GO:0015562">
    <property type="term" value="F:efflux transmembrane transporter activity"/>
    <property type="evidence" value="ECO:0007669"/>
    <property type="project" value="TreeGrafter"/>
</dbReference>
<feature type="domain" description="Peptidoglycan binding-like" evidence="1">
    <location>
        <begin position="123"/>
        <end position="170"/>
    </location>
</feature>
<proteinExistence type="predicted"/>
<protein>
    <submittedName>
        <fullName evidence="2">Peptidoglycan-binding protein</fullName>
    </submittedName>
</protein>
<dbReference type="AlphaFoldDB" id="A0A919WB56"/>
<dbReference type="InterPro" id="IPR036366">
    <property type="entry name" value="PGBDSf"/>
</dbReference>
<comment type="caution">
    <text evidence="2">The sequence shown here is derived from an EMBL/GenBank/DDBJ whole genome shotgun (WGS) entry which is preliminary data.</text>
</comment>
<evidence type="ECO:0000313" key="3">
    <source>
        <dbReference type="Proteomes" id="UP000677082"/>
    </source>
</evidence>
<evidence type="ECO:0000259" key="1">
    <source>
        <dbReference type="Pfam" id="PF01471"/>
    </source>
</evidence>
<dbReference type="SUPFAM" id="SSF47090">
    <property type="entry name" value="PGBD-like"/>
    <property type="match status" value="1"/>
</dbReference>
<dbReference type="Pfam" id="PF01471">
    <property type="entry name" value="PG_binding_1"/>
    <property type="match status" value="1"/>
</dbReference>
<dbReference type="Gene3D" id="2.40.420.20">
    <property type="match status" value="1"/>
</dbReference>
<dbReference type="PANTHER" id="PTHR30469">
    <property type="entry name" value="MULTIDRUG RESISTANCE PROTEIN MDTA"/>
    <property type="match status" value="1"/>
</dbReference>
<organism evidence="2 3">
    <name type="scientific">Paractinoplanes toevensis</name>
    <dbReference type="NCBI Taxonomy" id="571911"/>
    <lineage>
        <taxon>Bacteria</taxon>
        <taxon>Bacillati</taxon>
        <taxon>Actinomycetota</taxon>
        <taxon>Actinomycetes</taxon>
        <taxon>Micromonosporales</taxon>
        <taxon>Micromonosporaceae</taxon>
        <taxon>Paractinoplanes</taxon>
    </lineage>
</organism>
<dbReference type="InterPro" id="IPR036365">
    <property type="entry name" value="PGBD-like_sf"/>
</dbReference>
<dbReference type="RefSeq" id="WP_213012622.1">
    <property type="nucleotide sequence ID" value="NZ_BOQN01000132.1"/>
</dbReference>
<name>A0A919WB56_9ACTN</name>
<dbReference type="InterPro" id="IPR002477">
    <property type="entry name" value="Peptidoglycan-bd-like"/>
</dbReference>
<gene>
    <name evidence="2" type="ORF">Ato02nite_087590</name>
</gene>